<dbReference type="EMBL" id="JACHCF010000001">
    <property type="protein sequence ID" value="MBB5619559.1"/>
    <property type="molecule type" value="Genomic_DNA"/>
</dbReference>
<keyword evidence="3" id="KW-0378">Hydrolase</keyword>
<proteinExistence type="predicted"/>
<name>A0A7W8YPT3_9SPHI</name>
<sequence>MRVIKKIIFFYLYPSRTFQQTDSFINKVTGCIFLLIFNWLLLIIFGVFITTLLIEAGMMTEPIVKEKIFPSLIMALVLGGLVAPLMEELMLRIWLLYSRANLSIATGAIITTLIYKFYFYTGLVNISQTIKGSIIAVLIGSLVGYFLFISLKKINLDLEVVFKRNIRKLAIISSFIFGYLHITNYKITPNLLLFSPIILANYIIGGLILSFIRVRYGLIYAIAFHIIYNSIFILIKFR</sequence>
<reference evidence="3 4" key="1">
    <citation type="submission" date="2020-08" db="EMBL/GenBank/DDBJ databases">
        <title>Genomic Encyclopedia of Type Strains, Phase IV (KMG-V): Genome sequencing to study the core and pangenomes of soil and plant-associated prokaryotes.</title>
        <authorList>
            <person name="Whitman W."/>
        </authorList>
    </citation>
    <scope>NUCLEOTIDE SEQUENCE [LARGE SCALE GENOMIC DNA]</scope>
    <source>
        <strain evidence="3 4">MP7CTX6</strain>
    </source>
</reference>
<keyword evidence="1" id="KW-0472">Membrane</keyword>
<feature type="transmembrane region" description="Helical" evidence="1">
    <location>
        <begin position="98"/>
        <end position="118"/>
    </location>
</feature>
<dbReference type="GO" id="GO:0080120">
    <property type="term" value="P:CAAX-box protein maturation"/>
    <property type="evidence" value="ECO:0007669"/>
    <property type="project" value="UniProtKB-ARBA"/>
</dbReference>
<protein>
    <submittedName>
        <fullName evidence="3">Membrane protease YdiL (CAAX protease family)</fullName>
    </submittedName>
</protein>
<evidence type="ECO:0000259" key="2">
    <source>
        <dbReference type="Pfam" id="PF02517"/>
    </source>
</evidence>
<dbReference type="GO" id="GO:0004175">
    <property type="term" value="F:endopeptidase activity"/>
    <property type="evidence" value="ECO:0007669"/>
    <property type="project" value="UniProtKB-ARBA"/>
</dbReference>
<dbReference type="Pfam" id="PF02517">
    <property type="entry name" value="Rce1-like"/>
    <property type="match status" value="1"/>
</dbReference>
<gene>
    <name evidence="3" type="ORF">HDE69_000595</name>
</gene>
<feature type="transmembrane region" description="Helical" evidence="1">
    <location>
        <begin position="68"/>
        <end position="86"/>
    </location>
</feature>
<dbReference type="AlphaFoldDB" id="A0A7W8YPT3"/>
<dbReference type="Proteomes" id="UP000537718">
    <property type="component" value="Unassembled WGS sequence"/>
</dbReference>
<feature type="transmembrane region" description="Helical" evidence="1">
    <location>
        <begin position="218"/>
        <end position="237"/>
    </location>
</feature>
<comment type="caution">
    <text evidence="3">The sequence shown here is derived from an EMBL/GenBank/DDBJ whole genome shotgun (WGS) entry which is preliminary data.</text>
</comment>
<evidence type="ECO:0000313" key="3">
    <source>
        <dbReference type="EMBL" id="MBB5619559.1"/>
    </source>
</evidence>
<evidence type="ECO:0000313" key="4">
    <source>
        <dbReference type="Proteomes" id="UP000537718"/>
    </source>
</evidence>
<feature type="transmembrane region" description="Helical" evidence="1">
    <location>
        <begin position="130"/>
        <end position="148"/>
    </location>
</feature>
<evidence type="ECO:0000256" key="1">
    <source>
        <dbReference type="SAM" id="Phobius"/>
    </source>
</evidence>
<keyword evidence="1" id="KW-0812">Transmembrane</keyword>
<accession>A0A7W8YPT3</accession>
<feature type="domain" description="CAAX prenyl protease 2/Lysostaphin resistance protein A-like" evidence="2">
    <location>
        <begin position="71"/>
        <end position="230"/>
    </location>
</feature>
<feature type="transmembrane region" description="Helical" evidence="1">
    <location>
        <begin position="32"/>
        <end position="56"/>
    </location>
</feature>
<dbReference type="GO" id="GO:0006508">
    <property type="term" value="P:proteolysis"/>
    <property type="evidence" value="ECO:0007669"/>
    <property type="project" value="UniProtKB-KW"/>
</dbReference>
<dbReference type="InterPro" id="IPR003675">
    <property type="entry name" value="Rce1/LyrA-like_dom"/>
</dbReference>
<keyword evidence="1" id="KW-1133">Transmembrane helix</keyword>
<feature type="transmembrane region" description="Helical" evidence="1">
    <location>
        <begin position="169"/>
        <end position="187"/>
    </location>
</feature>
<dbReference type="RefSeq" id="WP_221270534.1">
    <property type="nucleotide sequence ID" value="NZ_JACHCF010000001.1"/>
</dbReference>
<keyword evidence="3" id="KW-0645">Protease</keyword>
<organism evidence="3 4">
    <name type="scientific">Pedobacter cryoconitis</name>
    <dbReference type="NCBI Taxonomy" id="188932"/>
    <lineage>
        <taxon>Bacteria</taxon>
        <taxon>Pseudomonadati</taxon>
        <taxon>Bacteroidota</taxon>
        <taxon>Sphingobacteriia</taxon>
        <taxon>Sphingobacteriales</taxon>
        <taxon>Sphingobacteriaceae</taxon>
        <taxon>Pedobacter</taxon>
    </lineage>
</organism>
<feature type="transmembrane region" description="Helical" evidence="1">
    <location>
        <begin position="193"/>
        <end position="211"/>
    </location>
</feature>